<dbReference type="SFLD" id="SFLDF00009">
    <property type="entry name" value="o-succinylbenzoate_synthase"/>
    <property type="match status" value="1"/>
</dbReference>
<dbReference type="Gene3D" id="3.20.20.120">
    <property type="entry name" value="Enolase-like C-terminal domain"/>
    <property type="match status" value="1"/>
</dbReference>
<dbReference type="NCBIfam" id="NF003473">
    <property type="entry name" value="PRK05105.1"/>
    <property type="match status" value="1"/>
</dbReference>
<gene>
    <name evidence="6" type="primary">menC</name>
    <name evidence="6" type="ORF">VQ7734_01822</name>
</gene>
<dbReference type="PANTHER" id="PTHR48073:SF2">
    <property type="entry name" value="O-SUCCINYLBENZOATE SYNTHASE"/>
    <property type="match status" value="1"/>
</dbReference>
<proteinExistence type="predicted"/>
<name>A0A1M7YTW4_9VIBR</name>
<dbReference type="SFLD" id="SFLDG00180">
    <property type="entry name" value="muconate_cycloisomerase"/>
    <property type="match status" value="1"/>
</dbReference>
<evidence type="ECO:0000313" key="6">
    <source>
        <dbReference type="EMBL" id="SHO56059.1"/>
    </source>
</evidence>
<dbReference type="GO" id="GO:0046872">
    <property type="term" value="F:metal ion binding"/>
    <property type="evidence" value="ECO:0007669"/>
    <property type="project" value="UniProtKB-KW"/>
</dbReference>
<organism evidence="6 7">
    <name type="scientific">Vibrio quintilis</name>
    <dbReference type="NCBI Taxonomy" id="1117707"/>
    <lineage>
        <taxon>Bacteria</taxon>
        <taxon>Pseudomonadati</taxon>
        <taxon>Pseudomonadota</taxon>
        <taxon>Gammaproteobacteria</taxon>
        <taxon>Vibrionales</taxon>
        <taxon>Vibrionaceae</taxon>
        <taxon>Vibrio</taxon>
    </lineage>
</organism>
<evidence type="ECO:0000256" key="3">
    <source>
        <dbReference type="ARBA" id="ARBA00023239"/>
    </source>
</evidence>
<dbReference type="GO" id="GO:0009234">
    <property type="term" value="P:menaquinone biosynthetic process"/>
    <property type="evidence" value="ECO:0007669"/>
    <property type="project" value="UniProtKB-UniRule"/>
</dbReference>
<dbReference type="Gene3D" id="3.30.390.10">
    <property type="entry name" value="Enolase-like, N-terminal domain"/>
    <property type="match status" value="1"/>
</dbReference>
<evidence type="ECO:0000256" key="1">
    <source>
        <dbReference type="ARBA" id="ARBA00022723"/>
    </source>
</evidence>
<sequence>MRSAKLYRYRLPMDSGVILRDEKLSERVGFIVETTENGRTGRGEVAPLIKFNEESTEAAGAQVRQQLELWCKGDEIDYNSLYPSVAFGLSAAEFERSGELPADGNYFAAPLGYGDPDALIERLQSLPGKKVAKIKVGLYEPVRDGLLVNLLLESIPELSLRLDVNRVWNLEQAMEFGRKIQPSYRQRIAYVEEPCAEPSDSIVFAIETGIAVAWDETLQQSLDNPDFRLEELTGVKALIIKPTMIGSIERCRYLIEKAKSLGMQPVISSGIESSLGLCQLARLAKLWLPDEVPGLDTIGLYQQQLEVSWPGCDLPVVGLETQELIWSA</sequence>
<dbReference type="OrthoDB" id="3725747at2"/>
<evidence type="ECO:0000259" key="5">
    <source>
        <dbReference type="SMART" id="SM00922"/>
    </source>
</evidence>
<dbReference type="Pfam" id="PF13378">
    <property type="entry name" value="MR_MLE_C"/>
    <property type="match status" value="1"/>
</dbReference>
<keyword evidence="2" id="KW-0460">Magnesium</keyword>
<dbReference type="SUPFAM" id="SSF51604">
    <property type="entry name" value="Enolase C-terminal domain-like"/>
    <property type="match status" value="1"/>
</dbReference>
<keyword evidence="1" id="KW-0479">Metal-binding</keyword>
<dbReference type="RefSeq" id="WP_073581626.1">
    <property type="nucleotide sequence ID" value="NZ_AP024897.1"/>
</dbReference>
<evidence type="ECO:0000256" key="4">
    <source>
        <dbReference type="NCBIfam" id="TIGR01927"/>
    </source>
</evidence>
<evidence type="ECO:0000313" key="7">
    <source>
        <dbReference type="Proteomes" id="UP000184600"/>
    </source>
</evidence>
<dbReference type="AlphaFoldDB" id="A0A1M7YTW4"/>
<dbReference type="InterPro" id="IPR029065">
    <property type="entry name" value="Enolase_C-like"/>
</dbReference>
<keyword evidence="7" id="KW-1185">Reference proteome</keyword>
<dbReference type="InterPro" id="IPR013342">
    <property type="entry name" value="Mandelate_racemase_C"/>
</dbReference>
<dbReference type="GO" id="GO:0043748">
    <property type="term" value="F:O-succinylbenzoate synthase activity"/>
    <property type="evidence" value="ECO:0007669"/>
    <property type="project" value="UniProtKB-EC"/>
</dbReference>
<dbReference type="Pfam" id="PF21508">
    <property type="entry name" value="MenC_N"/>
    <property type="match status" value="1"/>
</dbReference>
<accession>A0A1M7YTW4</accession>
<dbReference type="EC" id="4.2.1.113" evidence="4"/>
<dbReference type="Proteomes" id="UP000184600">
    <property type="component" value="Unassembled WGS sequence"/>
</dbReference>
<feature type="domain" description="Mandelate racemase/muconate lactonizing enzyme C-terminal" evidence="5">
    <location>
        <begin position="116"/>
        <end position="211"/>
    </location>
</feature>
<keyword evidence="3 6" id="KW-0456">Lyase</keyword>
<dbReference type="SUPFAM" id="SSF54826">
    <property type="entry name" value="Enolase N-terminal domain-like"/>
    <property type="match status" value="1"/>
</dbReference>
<reference evidence="7" key="1">
    <citation type="submission" date="2016-12" db="EMBL/GenBank/DDBJ databases">
        <authorList>
            <person name="Rodrigo-Torres L."/>
            <person name="Arahal R.D."/>
            <person name="Lucena T."/>
        </authorList>
    </citation>
    <scope>NUCLEOTIDE SEQUENCE [LARGE SCALE GENOMIC DNA]</scope>
</reference>
<dbReference type="InterPro" id="IPR036849">
    <property type="entry name" value="Enolase-like_C_sf"/>
</dbReference>
<dbReference type="PANTHER" id="PTHR48073">
    <property type="entry name" value="O-SUCCINYLBENZOATE SYNTHASE-RELATED"/>
    <property type="match status" value="1"/>
</dbReference>
<dbReference type="SFLD" id="SFLDS00001">
    <property type="entry name" value="Enolase"/>
    <property type="match status" value="1"/>
</dbReference>
<dbReference type="InterPro" id="IPR041338">
    <property type="entry name" value="OSBS_N"/>
</dbReference>
<dbReference type="STRING" id="1117707.VQ7734_01822"/>
<dbReference type="InterPro" id="IPR029017">
    <property type="entry name" value="Enolase-like_N"/>
</dbReference>
<dbReference type="CDD" id="cd03320">
    <property type="entry name" value="OSBS"/>
    <property type="match status" value="1"/>
</dbReference>
<dbReference type="SMART" id="SM00922">
    <property type="entry name" value="MR_MLE"/>
    <property type="match status" value="1"/>
</dbReference>
<protein>
    <recommendedName>
        <fullName evidence="4">o-succinylbenzoate synthase</fullName>
        <ecNumber evidence="4">4.2.1.113</ecNumber>
    </recommendedName>
</protein>
<evidence type="ECO:0000256" key="2">
    <source>
        <dbReference type="ARBA" id="ARBA00022842"/>
    </source>
</evidence>
<dbReference type="EMBL" id="FRFG01000019">
    <property type="protein sequence ID" value="SHO56059.1"/>
    <property type="molecule type" value="Genomic_DNA"/>
</dbReference>
<dbReference type="NCBIfam" id="TIGR01927">
    <property type="entry name" value="menC_gam_Gplu"/>
    <property type="match status" value="1"/>
</dbReference>